<organism evidence="1 2">
    <name type="scientific">Derxia gummosa DSM 723</name>
    <dbReference type="NCBI Taxonomy" id="1121388"/>
    <lineage>
        <taxon>Bacteria</taxon>
        <taxon>Pseudomonadati</taxon>
        <taxon>Pseudomonadota</taxon>
        <taxon>Betaproteobacteria</taxon>
        <taxon>Burkholderiales</taxon>
        <taxon>Alcaligenaceae</taxon>
        <taxon>Derxia</taxon>
    </lineage>
</organism>
<accession>A0A8B6X616</accession>
<proteinExistence type="predicted"/>
<dbReference type="RefSeq" id="WP_028312024.1">
    <property type="nucleotide sequence ID" value="NZ_AXWS01000014.1"/>
</dbReference>
<name>A0A8B6X616_9BURK</name>
<protein>
    <submittedName>
        <fullName evidence="2">Uncharacterized protein</fullName>
    </submittedName>
</protein>
<dbReference type="OrthoDB" id="8562559at2"/>
<dbReference type="Proteomes" id="UP000675920">
    <property type="component" value="Unplaced"/>
</dbReference>
<keyword evidence="1" id="KW-1185">Reference proteome</keyword>
<dbReference type="AlphaFoldDB" id="A0A8B6X616"/>
<reference evidence="2" key="1">
    <citation type="submission" date="2025-08" db="UniProtKB">
        <authorList>
            <consortium name="RefSeq"/>
        </authorList>
    </citation>
    <scope>IDENTIFICATION</scope>
</reference>
<evidence type="ECO:0000313" key="1">
    <source>
        <dbReference type="Proteomes" id="UP000675920"/>
    </source>
</evidence>
<sequence length="121" mass="13721">MITAAMLSLMRDSCMNALILVENVEEAEFRRSRLTRAEVRKHYRTVAETARNLEPEVRTALAKIDWPGWARVLAALDAGDGDEQSAVVWEAIRLLGPATLTWLRVYPKIHPELFEMKPFAG</sequence>
<evidence type="ECO:0000313" key="2">
    <source>
        <dbReference type="RefSeq" id="WP_028312024.1"/>
    </source>
</evidence>